<dbReference type="GO" id="GO:0042352">
    <property type="term" value="P:GDP-L-fucose salvage"/>
    <property type="evidence" value="ECO:0000318"/>
    <property type="project" value="GO_Central"/>
</dbReference>
<evidence type="ECO:0000256" key="5">
    <source>
        <dbReference type="ARBA" id="ARBA00038121"/>
    </source>
</evidence>
<dbReference type="AlphaFoldDB" id="A0A2K1IAR9"/>
<dbReference type="EnsemblPlants" id="Pp3c27_4880V3.3">
    <property type="protein sequence ID" value="Pp3c27_4880V3.3"/>
    <property type="gene ID" value="Pp3c27_4880"/>
</dbReference>
<evidence type="ECO:0000313" key="10">
    <source>
        <dbReference type="EnsemblPlants" id="Pp3c27_4880V3.1"/>
    </source>
</evidence>
<dbReference type="GO" id="GO:0005524">
    <property type="term" value="F:ATP binding"/>
    <property type="evidence" value="ECO:0007669"/>
    <property type="project" value="UniProtKB-KW"/>
</dbReference>
<dbReference type="InterPro" id="IPR020568">
    <property type="entry name" value="Ribosomal_Su5_D2-typ_SF"/>
</dbReference>
<dbReference type="Proteomes" id="UP000006727">
    <property type="component" value="Chromosome 27"/>
</dbReference>
<dbReference type="GO" id="GO:0047341">
    <property type="term" value="F:fucose-1-phosphate guanylyltransferase activity"/>
    <property type="evidence" value="ECO:0007669"/>
    <property type="project" value="EnsemblPlants"/>
</dbReference>
<dbReference type="EMBL" id="ABEU02000027">
    <property type="protein sequence ID" value="PNR26364.1"/>
    <property type="molecule type" value="Genomic_DNA"/>
</dbReference>
<dbReference type="Gramene" id="Pp3c27_4880V3.1">
    <property type="protein sequence ID" value="Pp3c27_4880V3.1"/>
    <property type="gene ID" value="Pp3c27_4880"/>
</dbReference>
<evidence type="ECO:0000313" key="11">
    <source>
        <dbReference type="Proteomes" id="UP000006727"/>
    </source>
</evidence>
<organism evidence="9">
    <name type="scientific">Physcomitrium patens</name>
    <name type="common">Spreading-leaved earth moss</name>
    <name type="synonym">Physcomitrella patens</name>
    <dbReference type="NCBI Taxonomy" id="3218"/>
    <lineage>
        <taxon>Eukaryota</taxon>
        <taxon>Viridiplantae</taxon>
        <taxon>Streptophyta</taxon>
        <taxon>Embryophyta</taxon>
        <taxon>Bryophyta</taxon>
        <taxon>Bryophytina</taxon>
        <taxon>Bryopsida</taxon>
        <taxon>Funariidae</taxon>
        <taxon>Funariales</taxon>
        <taxon>Funariaceae</taxon>
        <taxon>Physcomitrium</taxon>
    </lineage>
</organism>
<keyword evidence="4" id="KW-0067">ATP-binding</keyword>
<dbReference type="Gramene" id="Pp3c27_4880V3.2">
    <property type="protein sequence ID" value="Pp3c27_4880V3.2"/>
    <property type="gene ID" value="Pp3c27_4880"/>
</dbReference>
<dbReference type="EnsemblPlants" id="Pp3c27_4880V3.1">
    <property type="protein sequence ID" value="Pp3c27_4880V3.1"/>
    <property type="gene ID" value="Pp3c27_4880"/>
</dbReference>
<evidence type="ECO:0000259" key="7">
    <source>
        <dbReference type="Pfam" id="PF07959"/>
    </source>
</evidence>
<reference evidence="9 11" key="2">
    <citation type="journal article" date="2018" name="Plant J.">
        <title>The Physcomitrella patens chromosome-scale assembly reveals moss genome structure and evolution.</title>
        <authorList>
            <person name="Lang D."/>
            <person name="Ullrich K.K."/>
            <person name="Murat F."/>
            <person name="Fuchs J."/>
            <person name="Jenkins J."/>
            <person name="Haas F.B."/>
            <person name="Piednoel M."/>
            <person name="Gundlach H."/>
            <person name="Van Bel M."/>
            <person name="Meyberg R."/>
            <person name="Vives C."/>
            <person name="Morata J."/>
            <person name="Symeonidi A."/>
            <person name="Hiss M."/>
            <person name="Muchero W."/>
            <person name="Kamisugi Y."/>
            <person name="Saleh O."/>
            <person name="Blanc G."/>
            <person name="Decker E.L."/>
            <person name="van Gessel N."/>
            <person name="Grimwood J."/>
            <person name="Hayes R.D."/>
            <person name="Graham S.W."/>
            <person name="Gunter L.E."/>
            <person name="McDaniel S.F."/>
            <person name="Hoernstein S.N.W."/>
            <person name="Larsson A."/>
            <person name="Li F.W."/>
            <person name="Perroud P.F."/>
            <person name="Phillips J."/>
            <person name="Ranjan P."/>
            <person name="Rokshar D.S."/>
            <person name="Rothfels C.J."/>
            <person name="Schneider L."/>
            <person name="Shu S."/>
            <person name="Stevenson D.W."/>
            <person name="Thummler F."/>
            <person name="Tillich M."/>
            <person name="Villarreal Aguilar J.C."/>
            <person name="Widiez T."/>
            <person name="Wong G.K."/>
            <person name="Wymore A."/>
            <person name="Zhang Y."/>
            <person name="Zimmer A.D."/>
            <person name="Quatrano R.S."/>
            <person name="Mayer K.F.X."/>
            <person name="Goodstein D."/>
            <person name="Casacuberta J.M."/>
            <person name="Vandepoele K."/>
            <person name="Reski R."/>
            <person name="Cuming A.C."/>
            <person name="Tuskan G.A."/>
            <person name="Maumus F."/>
            <person name="Salse J."/>
            <person name="Schmutz J."/>
            <person name="Rensing S.A."/>
        </authorList>
    </citation>
    <scope>NUCLEOTIDE SEQUENCE [LARGE SCALE GENOMIC DNA]</scope>
    <source>
        <strain evidence="10 11">cv. Gransden 2004</strain>
    </source>
</reference>
<evidence type="ECO:0000259" key="8">
    <source>
        <dbReference type="Pfam" id="PF08544"/>
    </source>
</evidence>
<dbReference type="InterPro" id="IPR052203">
    <property type="entry name" value="GHMP_Kinase-Related"/>
</dbReference>
<dbReference type="InterPro" id="IPR013750">
    <property type="entry name" value="GHMP_kinase_C_dom"/>
</dbReference>
<reference evidence="10" key="3">
    <citation type="submission" date="2020-12" db="UniProtKB">
        <authorList>
            <consortium name="EnsemblPlants"/>
        </authorList>
    </citation>
    <scope>IDENTIFICATION</scope>
</reference>
<dbReference type="InterPro" id="IPR006204">
    <property type="entry name" value="GHMP_kinase_N_dom"/>
</dbReference>
<evidence type="ECO:0000313" key="9">
    <source>
        <dbReference type="EMBL" id="PNR26364.1"/>
    </source>
</evidence>
<dbReference type="STRING" id="3218.A0A2K1IAR9"/>
<dbReference type="GeneID" id="112278448"/>
<comment type="similarity">
    <text evidence="5">Belongs to the GHMP kinase family.</text>
</comment>
<keyword evidence="3" id="KW-0418">Kinase</keyword>
<dbReference type="PANTHER" id="PTHR32463:SF0">
    <property type="entry name" value="L-FUCOSE KINASE"/>
    <property type="match status" value="1"/>
</dbReference>
<dbReference type="RefSeq" id="XP_024367736.1">
    <property type="nucleotide sequence ID" value="XM_024511968.2"/>
</dbReference>
<name>A0A2K1IAR9_PHYPA</name>
<dbReference type="SUPFAM" id="SSF54211">
    <property type="entry name" value="Ribosomal protein S5 domain 2-like"/>
    <property type="match status" value="1"/>
</dbReference>
<dbReference type="InterPro" id="IPR012887">
    <property type="entry name" value="GDP_fucose_pyrophosphorylase"/>
</dbReference>
<evidence type="ECO:0000256" key="4">
    <source>
        <dbReference type="ARBA" id="ARBA00022840"/>
    </source>
</evidence>
<feature type="domain" description="GHMP kinase N-terminal" evidence="6">
    <location>
        <begin position="804"/>
        <end position="875"/>
    </location>
</feature>
<dbReference type="Gene3D" id="3.30.230.120">
    <property type="match status" value="1"/>
</dbReference>
<sequence>MAAGGKREAKDPLDYLTEAWRVLRLSVRCSTRVPTWDAVMLTAASPAQANLYQLRLEQAKMHGTIAKETVVLAVPDPEGRRIGSGAATANALRALACHLQDVEGSLAGQDLTTTTTPLAFDRRMRVLLLHTGGDSKRVPWANPIGKAFIPLPFLAGDEPDGPILTLFDHILAISAGVLQSFSNKGGLLIMTGDVLPCFDASSMTLPENGAIVITVPAPLSRASKHGVILGSQSDKNTSTLPLVIDLLQKPSSKEMGKRGAMLADGTALLDTGIFVVRGDAFSNLVAFALLDPNPVADILATGEEVSLYEEVAGAWVSARHEWLVSRPLGKKLINALGSSRLYHHCAEELEFLHFGTSSEVLDHLVEDHKGRVLRKQFSDIPGSPLCEVAASASVIGCKVHPCVSVGEGSLVFSCTLVAGTRVGSRCVAMGLTSEEPDSSFTLPDRHCLWRVPVSLKTLSGAQVVLCCGLDDDPKVSFSSGGSFCGGQWGKFIRDRGICKSDLWGPNEDENLWNAKLFPVVSLQEQGISFAMWLMGASRTTFDKNSELTLWCTSHRLSLRDLHRHINFNQLNHEVGEHIATLAGAFLKASIVCGALGRNFSQLCQSIALGGKETAAKLFKESNSLITDLKRENTAFAPSSRVCQALLDICEACGDPCSESISDACVWDAVAAETAVAVGQSVGEMEAANEEIAVPISIRAIIRSRVELPVRLDIVGGWSDTPPWSLERIGCVLNMAVQLDGRSPLCAEVLLHSDGAGVTISDEEGNSIKVDDRSSIQVPFDSDDRFRLVKAALVVTGFTSKNSLSTSGRLDITTCSNVPRGSGLGVSSVLAAAVVKGLLEVKQGDTSSENVTRLVLFLEQIMGTGGGWQDQIGGVYPGIKCTTSMPGRPISLKVEAVPVSDALRQELETRMLVAFTGQVRLAHKVLQIVVRRYLQRDARLIAAINRLAALAKLGEAAFAANDLDAIGEIMTEAWFLHQELDPNCSNSFVDSLFQKVKHLSCGHKLVGAGGGGFAIFIGKDKNATEEMKVLLQSVGPPVQVYSWALFEPESKVVAELD</sequence>
<dbReference type="GO" id="GO:0050201">
    <property type="term" value="F:fucokinase activity"/>
    <property type="evidence" value="ECO:0000318"/>
    <property type="project" value="GO_Central"/>
</dbReference>
<dbReference type="PRINTS" id="PR00959">
    <property type="entry name" value="MEVGALKINASE"/>
</dbReference>
<dbReference type="PaxDb" id="3218-PP1S276_103V6.1"/>
<dbReference type="Pfam" id="PF00288">
    <property type="entry name" value="GHMP_kinases_N"/>
    <property type="match status" value="1"/>
</dbReference>
<proteinExistence type="inferred from homology"/>
<keyword evidence="2" id="KW-0547">Nucleotide-binding</keyword>
<dbReference type="InterPro" id="IPR036554">
    <property type="entry name" value="GHMP_kinase_C_sf"/>
</dbReference>
<evidence type="ECO:0000256" key="1">
    <source>
        <dbReference type="ARBA" id="ARBA00022679"/>
    </source>
</evidence>
<dbReference type="EnsemblPlants" id="Pp3c27_4880V3.4">
    <property type="protein sequence ID" value="Pp3c27_4880V3.4"/>
    <property type="gene ID" value="Pp3c27_4880"/>
</dbReference>
<dbReference type="Gramene" id="Pp3c27_4880V3.4">
    <property type="protein sequence ID" value="Pp3c27_4880V3.4"/>
    <property type="gene ID" value="Pp3c27_4880"/>
</dbReference>
<dbReference type="Pfam" id="PF07959">
    <property type="entry name" value="Fucose_pyrophosphorylase"/>
    <property type="match status" value="1"/>
</dbReference>
<dbReference type="OrthoDB" id="271303at2759"/>
<reference evidence="9 11" key="1">
    <citation type="journal article" date="2008" name="Science">
        <title>The Physcomitrella genome reveals evolutionary insights into the conquest of land by plants.</title>
        <authorList>
            <person name="Rensing S."/>
            <person name="Lang D."/>
            <person name="Zimmer A."/>
            <person name="Terry A."/>
            <person name="Salamov A."/>
            <person name="Shapiro H."/>
            <person name="Nishiyama T."/>
            <person name="Perroud P.-F."/>
            <person name="Lindquist E."/>
            <person name="Kamisugi Y."/>
            <person name="Tanahashi T."/>
            <person name="Sakakibara K."/>
            <person name="Fujita T."/>
            <person name="Oishi K."/>
            <person name="Shin-I T."/>
            <person name="Kuroki Y."/>
            <person name="Toyoda A."/>
            <person name="Suzuki Y."/>
            <person name="Hashimoto A."/>
            <person name="Yamaguchi K."/>
            <person name="Sugano A."/>
            <person name="Kohara Y."/>
            <person name="Fujiyama A."/>
            <person name="Anterola A."/>
            <person name="Aoki S."/>
            <person name="Ashton N."/>
            <person name="Barbazuk W.B."/>
            <person name="Barker E."/>
            <person name="Bennetzen J."/>
            <person name="Bezanilla M."/>
            <person name="Blankenship R."/>
            <person name="Cho S.H."/>
            <person name="Dutcher S."/>
            <person name="Estelle M."/>
            <person name="Fawcett J.A."/>
            <person name="Gundlach H."/>
            <person name="Hanada K."/>
            <person name="Heyl A."/>
            <person name="Hicks K.A."/>
            <person name="Hugh J."/>
            <person name="Lohr M."/>
            <person name="Mayer K."/>
            <person name="Melkozernov A."/>
            <person name="Murata T."/>
            <person name="Nelson D."/>
            <person name="Pils B."/>
            <person name="Prigge M."/>
            <person name="Reiss B."/>
            <person name="Renner T."/>
            <person name="Rombauts S."/>
            <person name="Rushton P."/>
            <person name="Sanderfoot A."/>
            <person name="Schween G."/>
            <person name="Shiu S.-H."/>
            <person name="Stueber K."/>
            <person name="Theodoulou F.L."/>
            <person name="Tu H."/>
            <person name="Van de Peer Y."/>
            <person name="Verrier P.J."/>
            <person name="Waters E."/>
            <person name="Wood A."/>
            <person name="Yang L."/>
            <person name="Cove D."/>
            <person name="Cuming A."/>
            <person name="Hasebe M."/>
            <person name="Lucas S."/>
            <person name="Mishler D.B."/>
            <person name="Reski R."/>
            <person name="Grigoriev I."/>
            <person name="Quatrano R.S."/>
            <person name="Boore J.L."/>
        </authorList>
    </citation>
    <scope>NUCLEOTIDE SEQUENCE [LARGE SCALE GENOMIC DNA]</scope>
    <source>
        <strain evidence="10 11">cv. Gransden 2004</strain>
    </source>
</reference>
<dbReference type="PANTHER" id="PTHR32463">
    <property type="entry name" value="L-FUCOSE KINASE"/>
    <property type="match status" value="1"/>
</dbReference>
<evidence type="ECO:0000256" key="3">
    <source>
        <dbReference type="ARBA" id="ARBA00022777"/>
    </source>
</evidence>
<dbReference type="Gramene" id="Pp3c27_4880V3.3">
    <property type="protein sequence ID" value="Pp3c27_4880V3.3"/>
    <property type="gene ID" value="Pp3c27_4880"/>
</dbReference>
<evidence type="ECO:0000259" key="6">
    <source>
        <dbReference type="Pfam" id="PF00288"/>
    </source>
</evidence>
<feature type="domain" description="GHMP kinase C-terminal" evidence="8">
    <location>
        <begin position="955"/>
        <end position="1026"/>
    </location>
</feature>
<keyword evidence="1" id="KW-0808">Transferase</keyword>
<keyword evidence="11" id="KW-1185">Reference proteome</keyword>
<gene>
    <name evidence="10" type="primary">LOC112278448</name>
    <name evidence="9" type="ORF">PHYPA_030939</name>
</gene>
<protein>
    <submittedName>
        <fullName evidence="9 10">Uncharacterized protein</fullName>
    </submittedName>
</protein>
<accession>A0A2K1IAR9</accession>
<dbReference type="FunFam" id="3.30.230.120:FF:000002">
    <property type="entry name" value="Bifunctional fucokinase/fucose pyrophosphorylase"/>
    <property type="match status" value="1"/>
</dbReference>
<dbReference type="Pfam" id="PF08544">
    <property type="entry name" value="GHMP_kinases_C"/>
    <property type="match status" value="1"/>
</dbReference>
<dbReference type="RefSeq" id="XP_024367738.1">
    <property type="nucleotide sequence ID" value="XM_024511970.2"/>
</dbReference>
<evidence type="ECO:0000256" key="2">
    <source>
        <dbReference type="ARBA" id="ARBA00022741"/>
    </source>
</evidence>
<dbReference type="EnsemblPlants" id="Pp3c27_4880V3.2">
    <property type="protein sequence ID" value="Pp3c27_4880V3.2"/>
    <property type="gene ID" value="Pp3c27_4880"/>
</dbReference>
<feature type="domain" description="GDP-fucose pyrophosphorylase" evidence="7">
    <location>
        <begin position="123"/>
        <end position="520"/>
    </location>
</feature>
<dbReference type="SUPFAM" id="SSF55060">
    <property type="entry name" value="GHMP Kinase, C-terminal domain"/>
    <property type="match status" value="1"/>
</dbReference>